<organism evidence="4 5">
    <name type="scientific">Acrodontium crateriforme</name>
    <dbReference type="NCBI Taxonomy" id="150365"/>
    <lineage>
        <taxon>Eukaryota</taxon>
        <taxon>Fungi</taxon>
        <taxon>Dikarya</taxon>
        <taxon>Ascomycota</taxon>
        <taxon>Pezizomycotina</taxon>
        <taxon>Dothideomycetes</taxon>
        <taxon>Dothideomycetidae</taxon>
        <taxon>Mycosphaerellales</taxon>
        <taxon>Teratosphaeriaceae</taxon>
        <taxon>Acrodontium</taxon>
    </lineage>
</organism>
<dbReference type="EMBL" id="CP138591">
    <property type="protein sequence ID" value="WPH04080.1"/>
    <property type="molecule type" value="Genomic_DNA"/>
</dbReference>
<dbReference type="Gene3D" id="1.20.5.370">
    <property type="match status" value="1"/>
</dbReference>
<feature type="compositionally biased region" description="Acidic residues" evidence="2">
    <location>
        <begin position="250"/>
        <end position="279"/>
    </location>
</feature>
<dbReference type="Pfam" id="PF21924">
    <property type="entry name" value="XRCC4_CC"/>
    <property type="match status" value="1"/>
</dbReference>
<keyword evidence="5" id="KW-1185">Reference proteome</keyword>
<feature type="compositionally biased region" description="Acidic residues" evidence="2">
    <location>
        <begin position="290"/>
        <end position="299"/>
    </location>
</feature>
<keyword evidence="1" id="KW-0175">Coiled coil</keyword>
<dbReference type="Proteomes" id="UP001303373">
    <property type="component" value="Chromosome 12"/>
</dbReference>
<evidence type="ECO:0000259" key="3">
    <source>
        <dbReference type="Pfam" id="PF21924"/>
    </source>
</evidence>
<name>A0AAQ3RCG6_9PEZI</name>
<feature type="compositionally biased region" description="Polar residues" evidence="2">
    <location>
        <begin position="311"/>
        <end position="322"/>
    </location>
</feature>
<evidence type="ECO:0000313" key="4">
    <source>
        <dbReference type="EMBL" id="WPH04080.1"/>
    </source>
</evidence>
<feature type="domain" description="XRCC4 coiled-coil" evidence="3">
    <location>
        <begin position="150"/>
        <end position="207"/>
    </location>
</feature>
<evidence type="ECO:0000313" key="5">
    <source>
        <dbReference type="Proteomes" id="UP001303373"/>
    </source>
</evidence>
<proteinExistence type="predicted"/>
<evidence type="ECO:0000256" key="1">
    <source>
        <dbReference type="SAM" id="Coils"/>
    </source>
</evidence>
<reference evidence="4 5" key="1">
    <citation type="submission" date="2023-11" db="EMBL/GenBank/DDBJ databases">
        <title>An acidophilic fungus is an integral part of prey digestion in a carnivorous sundew plant.</title>
        <authorList>
            <person name="Tsai I.J."/>
        </authorList>
    </citation>
    <scope>NUCLEOTIDE SEQUENCE [LARGE SCALE GENOMIC DNA]</scope>
    <source>
        <strain evidence="4">169a</strain>
    </source>
</reference>
<evidence type="ECO:0000256" key="2">
    <source>
        <dbReference type="SAM" id="MobiDB-lite"/>
    </source>
</evidence>
<accession>A0AAQ3RCG6</accession>
<dbReference type="SUPFAM" id="SSF58022">
    <property type="entry name" value="XRCC4, C-terminal oligomerization domain"/>
    <property type="match status" value="1"/>
</dbReference>
<gene>
    <name evidence="4" type="ORF">R9X50_00696500</name>
</gene>
<dbReference type="InterPro" id="IPR053962">
    <property type="entry name" value="XRCC4_CC"/>
</dbReference>
<dbReference type="InterPro" id="IPR014751">
    <property type="entry name" value="XRCC4-like_C"/>
</dbReference>
<dbReference type="PANTHER" id="PTHR42067:SF1">
    <property type="entry name" value="MITOTIC APPARATUS PROTEIN P62"/>
    <property type="match status" value="1"/>
</dbReference>
<dbReference type="AlphaFoldDB" id="A0AAQ3RCG6"/>
<dbReference type="PANTHER" id="PTHR42067">
    <property type="entry name" value="YALI0C15378P"/>
    <property type="match status" value="1"/>
</dbReference>
<feature type="compositionally biased region" description="Acidic residues" evidence="2">
    <location>
        <begin position="368"/>
        <end position="379"/>
    </location>
</feature>
<feature type="region of interest" description="Disordered" evidence="2">
    <location>
        <begin position="223"/>
        <end position="379"/>
    </location>
</feature>
<protein>
    <recommendedName>
        <fullName evidence="3">XRCC4 coiled-coil domain-containing protein</fullName>
    </recommendedName>
</protein>
<feature type="compositionally biased region" description="Basic and acidic residues" evidence="2">
    <location>
        <begin position="230"/>
        <end position="241"/>
    </location>
</feature>
<feature type="compositionally biased region" description="Polar residues" evidence="2">
    <location>
        <begin position="350"/>
        <end position="367"/>
    </location>
</feature>
<sequence>MPAFPTILRVPRTDYGHDGECVLVNVAPLGSEPLDLKLVATEHEHLYHARIQDAHVQSLQASSFSGSLDDWKALLRRALLKERSEDVSAEAMQGLETVAAITDDVLTLTIRQNIHDITLRLGAVKFQQDDEREEIAFPEWVDAAVAASDDLRQQLDTLQASAASHQDQVIKLSNQLDELIKAKQESEQDLLTKFAALLNSKKLKIRDQQRLLAGAKLDPTIVDALDHDEDEPRSRRADASRKGKRKVTGIDDDKDDEMSDVADGLDVDDDDDDDDESMGEQETPTNSDVDSNDDEDSDDQAFHAPAPIPSRVSSQNRSSTANPDIDELVEHEQSKHKSRLPFNSKEQKTQVDNSPPKHSSEATSEVNGSDEDEETEDEL</sequence>
<feature type="coiled-coil region" evidence="1">
    <location>
        <begin position="148"/>
        <end position="189"/>
    </location>
</feature>